<keyword evidence="3" id="KW-1185">Reference proteome</keyword>
<dbReference type="OrthoDB" id="8595273at2"/>
<proteinExistence type="inferred from homology"/>
<dbReference type="Proteomes" id="UP000001114">
    <property type="component" value="Chromosome"/>
</dbReference>
<dbReference type="InterPro" id="IPR000600">
    <property type="entry name" value="ROK"/>
</dbReference>
<dbReference type="HOGENOM" id="CLU_036604_13_1_6"/>
<dbReference type="InterPro" id="IPR036388">
    <property type="entry name" value="WH-like_DNA-bd_sf"/>
</dbReference>
<dbReference type="STRING" id="339671.Asuc_0131"/>
<dbReference type="SUPFAM" id="SSF46785">
    <property type="entry name" value="Winged helix' DNA-binding domain"/>
    <property type="match status" value="1"/>
</dbReference>
<dbReference type="PANTHER" id="PTHR18964:SF149">
    <property type="entry name" value="BIFUNCTIONAL UDP-N-ACETYLGLUCOSAMINE 2-EPIMERASE_N-ACETYLMANNOSAMINE KINASE"/>
    <property type="match status" value="1"/>
</dbReference>
<evidence type="ECO:0000313" key="2">
    <source>
        <dbReference type="EMBL" id="ABR73511.1"/>
    </source>
</evidence>
<dbReference type="RefSeq" id="WP_011978787.1">
    <property type="nucleotide sequence ID" value="NC_009655.1"/>
</dbReference>
<dbReference type="eggNOG" id="COG1940">
    <property type="taxonomic scope" value="Bacteria"/>
</dbReference>
<protein>
    <submittedName>
        <fullName evidence="2">ROK family protein</fullName>
    </submittedName>
</protein>
<organism evidence="2 3">
    <name type="scientific">Actinobacillus succinogenes (strain ATCC 55618 / DSM 22257 / CCUG 43843 / 130Z)</name>
    <dbReference type="NCBI Taxonomy" id="339671"/>
    <lineage>
        <taxon>Bacteria</taxon>
        <taxon>Pseudomonadati</taxon>
        <taxon>Pseudomonadota</taxon>
        <taxon>Gammaproteobacteria</taxon>
        <taxon>Pasteurellales</taxon>
        <taxon>Pasteurellaceae</taxon>
        <taxon>Actinobacillus</taxon>
    </lineage>
</organism>
<dbReference type="Gene3D" id="3.30.420.40">
    <property type="match status" value="2"/>
</dbReference>
<evidence type="ECO:0000256" key="1">
    <source>
        <dbReference type="ARBA" id="ARBA00006479"/>
    </source>
</evidence>
<dbReference type="PANTHER" id="PTHR18964">
    <property type="entry name" value="ROK (REPRESSOR, ORF, KINASE) FAMILY"/>
    <property type="match status" value="1"/>
</dbReference>
<gene>
    <name evidence="2" type="ordered locus">Asuc_0131</name>
</gene>
<accession>A6VKL4</accession>
<dbReference type="KEGG" id="asu:Asuc_0131"/>
<dbReference type="InterPro" id="IPR036390">
    <property type="entry name" value="WH_DNA-bd_sf"/>
</dbReference>
<comment type="similarity">
    <text evidence="1">Belongs to the ROK (NagC/XylR) family.</text>
</comment>
<dbReference type="SUPFAM" id="SSF53067">
    <property type="entry name" value="Actin-like ATPase domain"/>
    <property type="match status" value="1"/>
</dbReference>
<dbReference type="EMBL" id="CP000746">
    <property type="protein sequence ID" value="ABR73511.1"/>
    <property type="molecule type" value="Genomic_DNA"/>
</dbReference>
<reference evidence="3" key="1">
    <citation type="journal article" date="2010" name="BMC Genomics">
        <title>A genomic perspective on the potential of Actinobacillus succinogenes for industrial succinate production.</title>
        <authorList>
            <person name="McKinlay J.B."/>
            <person name="Laivenieks M."/>
            <person name="Schindler B.D."/>
            <person name="McKinlay A.A."/>
            <person name="Siddaramappa S."/>
            <person name="Challacombe J.F."/>
            <person name="Lowry S.R."/>
            <person name="Clum A."/>
            <person name="Lapidus A.L."/>
            <person name="Burkhart K.B."/>
            <person name="Harkins V."/>
            <person name="Vieille C."/>
        </authorList>
    </citation>
    <scope>NUCLEOTIDE SEQUENCE [LARGE SCALE GENOMIC DNA]</scope>
    <source>
        <strain evidence="3">ATCC 55618 / DSM 22257 / CCUG 43843 / 130Z</strain>
    </source>
</reference>
<dbReference type="InterPro" id="IPR043129">
    <property type="entry name" value="ATPase_NBD"/>
</dbReference>
<evidence type="ECO:0000313" key="3">
    <source>
        <dbReference type="Proteomes" id="UP000001114"/>
    </source>
</evidence>
<name>A6VKL4_ACTSZ</name>
<sequence>MSRVTAQDVKQSNYLNIYRLFFHHELLSKPQIARLLKLSLPTVVNNVSALEAEGKIQENGMCAPQGGRPATAYRLVDDAAVSIGVEIQSKSIKCAVINLKGDISTVNYFMVNFENSLNYIQSLCHTINGFIADQGYNDSRILGVGISFQGIANKDGQTILYGKILPYDHLSVATLQPYFAYPVILLHDVKCAANAELWHAKQHIHNAVYISVSEHLGGALILNNQIDQGKQGYSGALEHFRINDNGNPCYCGQIGCLETYCSLTALLQSGESLEHFFLKLRTDDQPTYARWLRFLTYFAKALNYVYLLLERDIILGGEIAPYLRDEDLSLLSRLVENHAPFPLSGQFIRIAALQQNAALIGAGLPFIRKYIP</sequence>
<dbReference type="Pfam" id="PF00480">
    <property type="entry name" value="ROK"/>
    <property type="match status" value="1"/>
</dbReference>
<dbReference type="Gene3D" id="1.10.10.10">
    <property type="entry name" value="Winged helix-like DNA-binding domain superfamily/Winged helix DNA-binding domain"/>
    <property type="match status" value="1"/>
</dbReference>
<dbReference type="AlphaFoldDB" id="A6VKL4"/>